<comment type="subcellular location">
    <subcellularLocation>
        <location evidence="1 10">Endoplasmic reticulum membrane</location>
        <topology evidence="1 10">Multi-pass membrane protein</topology>
    </subcellularLocation>
</comment>
<evidence type="ECO:0000256" key="10">
    <source>
        <dbReference type="RuleBase" id="RU363075"/>
    </source>
</evidence>
<feature type="compositionally biased region" description="Basic residues" evidence="11">
    <location>
        <begin position="9"/>
        <end position="18"/>
    </location>
</feature>
<evidence type="ECO:0000256" key="1">
    <source>
        <dbReference type="ARBA" id="ARBA00004477"/>
    </source>
</evidence>
<feature type="transmembrane region" description="Helical" evidence="10">
    <location>
        <begin position="335"/>
        <end position="357"/>
    </location>
</feature>
<dbReference type="PANTHER" id="PTHR22760:SF2">
    <property type="entry name" value="ALPHA-1,2-MANNOSYLTRANSFERASE ALG9"/>
    <property type="match status" value="1"/>
</dbReference>
<comment type="caution">
    <text evidence="12">The sequence shown here is derived from an EMBL/GenBank/DDBJ whole genome shotgun (WGS) entry which is preliminary data.</text>
</comment>
<dbReference type="GO" id="GO:0000026">
    <property type="term" value="F:alpha-1,2-mannosyltransferase activity"/>
    <property type="evidence" value="ECO:0007669"/>
    <property type="project" value="TreeGrafter"/>
</dbReference>
<dbReference type="FunCoup" id="A0A1X2HLT1">
    <property type="interactions" value="675"/>
</dbReference>
<feature type="transmembrane region" description="Helical" evidence="10">
    <location>
        <begin position="445"/>
        <end position="464"/>
    </location>
</feature>
<feature type="transmembrane region" description="Helical" evidence="10">
    <location>
        <begin position="106"/>
        <end position="124"/>
    </location>
</feature>
<proteinExistence type="inferred from homology"/>
<evidence type="ECO:0000313" key="12">
    <source>
        <dbReference type="EMBL" id="ORZ00242.1"/>
    </source>
</evidence>
<feature type="transmembrane region" description="Helical" evidence="10">
    <location>
        <begin position="372"/>
        <end position="392"/>
    </location>
</feature>
<dbReference type="GO" id="GO:0006487">
    <property type="term" value="P:protein N-linked glycosylation"/>
    <property type="evidence" value="ECO:0007669"/>
    <property type="project" value="TreeGrafter"/>
</dbReference>
<feature type="transmembrane region" description="Helical" evidence="10">
    <location>
        <begin position="273"/>
        <end position="296"/>
    </location>
</feature>
<comment type="similarity">
    <text evidence="3 10">Belongs to the glycosyltransferase 22 family.</text>
</comment>
<evidence type="ECO:0000256" key="11">
    <source>
        <dbReference type="SAM" id="MobiDB-lite"/>
    </source>
</evidence>
<dbReference type="EC" id="2.4.1.-" evidence="10"/>
<evidence type="ECO:0000256" key="5">
    <source>
        <dbReference type="ARBA" id="ARBA00022679"/>
    </source>
</evidence>
<reference evidence="12 13" key="1">
    <citation type="submission" date="2016-07" db="EMBL/GenBank/DDBJ databases">
        <title>Pervasive Adenine N6-methylation of Active Genes in Fungi.</title>
        <authorList>
            <consortium name="DOE Joint Genome Institute"/>
            <person name="Mondo S.J."/>
            <person name="Dannebaum R.O."/>
            <person name="Kuo R.C."/>
            <person name="Labutti K."/>
            <person name="Haridas S."/>
            <person name="Kuo A."/>
            <person name="Salamov A."/>
            <person name="Ahrendt S.R."/>
            <person name="Lipzen A."/>
            <person name="Sullivan W."/>
            <person name="Andreopoulos W.B."/>
            <person name="Clum A."/>
            <person name="Lindquist E."/>
            <person name="Daum C."/>
            <person name="Ramamoorthy G.K."/>
            <person name="Gryganskyi A."/>
            <person name="Culley D."/>
            <person name="Magnuson J.K."/>
            <person name="James T.Y."/>
            <person name="O'Malley M.A."/>
            <person name="Stajich J.E."/>
            <person name="Spatafora J.W."/>
            <person name="Visel A."/>
            <person name="Grigoriev I.V."/>
        </authorList>
    </citation>
    <scope>NUCLEOTIDE SEQUENCE [LARGE SCALE GENOMIC DNA]</scope>
    <source>
        <strain evidence="12 13">NRRL 2496</strain>
    </source>
</reference>
<dbReference type="InParanoid" id="A0A1X2HLT1"/>
<protein>
    <recommendedName>
        <fullName evidence="10">Mannosyltransferase</fullName>
        <ecNumber evidence="10">2.4.1.-</ecNumber>
    </recommendedName>
</protein>
<dbReference type="GO" id="GO:0005789">
    <property type="term" value="C:endoplasmic reticulum membrane"/>
    <property type="evidence" value="ECO:0007669"/>
    <property type="project" value="UniProtKB-SubCell"/>
</dbReference>
<keyword evidence="6 10" id="KW-0812">Transmembrane</keyword>
<dbReference type="OrthoDB" id="497541at2759"/>
<dbReference type="OMA" id="PRDMHAK"/>
<dbReference type="STRING" id="13706.A0A1X2HLT1"/>
<name>A0A1X2HLT1_SYNRA</name>
<comment type="pathway">
    <text evidence="2">Protein modification; protein glycosylation.</text>
</comment>
<dbReference type="PANTHER" id="PTHR22760">
    <property type="entry name" value="GLYCOSYLTRANSFERASE"/>
    <property type="match status" value="1"/>
</dbReference>
<dbReference type="EMBL" id="MCGN01000002">
    <property type="protein sequence ID" value="ORZ00242.1"/>
    <property type="molecule type" value="Genomic_DNA"/>
</dbReference>
<evidence type="ECO:0000256" key="3">
    <source>
        <dbReference type="ARBA" id="ARBA00007063"/>
    </source>
</evidence>
<dbReference type="AlphaFoldDB" id="A0A1X2HLT1"/>
<keyword evidence="9 10" id="KW-0472">Membrane</keyword>
<keyword evidence="8 10" id="KW-1133">Transmembrane helix</keyword>
<gene>
    <name evidence="12" type="ORF">BCR43DRAFT_452118</name>
</gene>
<feature type="region of interest" description="Disordered" evidence="11">
    <location>
        <begin position="1"/>
        <end position="32"/>
    </location>
</feature>
<sequence length="666" mass="75630">MPNQELRSRSNKKANRGAKKTDAPQASSTDPGAARAARDLLTEAGTFSFSFQTAFRLLLVARCVSALFGVIQDCDEVFNYWEPAHYLQYGYGLETWEYSPQYGIRSWAYVFLHTVVGWIVSAFVTNKLQVYYLMRLAFAAVSSAVEAKFYRAVTEEVNPHVGRYILVALFFSAGMFNAATSFLPSTFAMWTTFLAYSFILRQPSQVSSKRTYRAVTCLGLGALLGWPFSAIVGLPFVAEELLVYGRDVGLDAQGNMVQLLKPKAWQLQRATRLARAVLTCGAAIALPIVLIDYFFYRRLMFVPLNIVMYNVFGGEGEGPNIFGVEPWYFYISNGFLNFNILFLLALASAPMVLVASYVDRERVAGASKLDAIWPYVLLGLKLIPFYIWFIIFTLQPHKEERFLYVAYPFICLNAAISIFLMRGWVSRGARALGASIVVRANIIRYLSFAILALFGLISISRIVALMTRYRAPITVYGALWQERPADQIMNLNYLQEDYPHDASLRELNVCVGKEWFRFPGSYFLPRDARLRFIKSDFDGMLPKSFEPEDIKTVTYEERGETLSQRVRQLKFEAARTIRSGFNSLNKEDPDSYVDVAQCDYMVDADYPLRARSTREPSFIQDTKNWETIVCEPFLDGLNSNALTRAFWVPGAKGLAWADYCLLKRRV</sequence>
<evidence type="ECO:0000256" key="8">
    <source>
        <dbReference type="ARBA" id="ARBA00022989"/>
    </source>
</evidence>
<dbReference type="Pfam" id="PF03901">
    <property type="entry name" value="Glyco_transf_22"/>
    <property type="match status" value="1"/>
</dbReference>
<evidence type="ECO:0000256" key="7">
    <source>
        <dbReference type="ARBA" id="ARBA00022824"/>
    </source>
</evidence>
<keyword evidence="4 10" id="KW-0328">Glycosyltransferase</keyword>
<accession>A0A1X2HLT1</accession>
<feature type="transmembrane region" description="Helical" evidence="10">
    <location>
        <begin position="404"/>
        <end position="425"/>
    </location>
</feature>
<dbReference type="Proteomes" id="UP000242180">
    <property type="component" value="Unassembled WGS sequence"/>
</dbReference>
<keyword evidence="13" id="KW-1185">Reference proteome</keyword>
<organism evidence="12 13">
    <name type="scientific">Syncephalastrum racemosum</name>
    <name type="common">Filamentous fungus</name>
    <dbReference type="NCBI Taxonomy" id="13706"/>
    <lineage>
        <taxon>Eukaryota</taxon>
        <taxon>Fungi</taxon>
        <taxon>Fungi incertae sedis</taxon>
        <taxon>Mucoromycota</taxon>
        <taxon>Mucoromycotina</taxon>
        <taxon>Mucoromycetes</taxon>
        <taxon>Mucorales</taxon>
        <taxon>Syncephalastraceae</taxon>
        <taxon>Syncephalastrum</taxon>
    </lineage>
</organism>
<keyword evidence="5 12" id="KW-0808">Transferase</keyword>
<feature type="transmembrane region" description="Helical" evidence="10">
    <location>
        <begin position="182"/>
        <end position="200"/>
    </location>
</feature>
<keyword evidence="7 10" id="KW-0256">Endoplasmic reticulum</keyword>
<dbReference type="UniPathway" id="UPA00378"/>
<evidence type="ECO:0000256" key="9">
    <source>
        <dbReference type="ARBA" id="ARBA00023136"/>
    </source>
</evidence>
<evidence type="ECO:0000256" key="6">
    <source>
        <dbReference type="ARBA" id="ARBA00022692"/>
    </source>
</evidence>
<evidence type="ECO:0000256" key="2">
    <source>
        <dbReference type="ARBA" id="ARBA00004922"/>
    </source>
</evidence>
<dbReference type="InterPro" id="IPR005599">
    <property type="entry name" value="GPI_mannosylTrfase"/>
</dbReference>
<evidence type="ECO:0000313" key="13">
    <source>
        <dbReference type="Proteomes" id="UP000242180"/>
    </source>
</evidence>
<evidence type="ECO:0000256" key="4">
    <source>
        <dbReference type="ARBA" id="ARBA00022676"/>
    </source>
</evidence>